<protein>
    <submittedName>
        <fullName evidence="2">Phytanoyl-CoA dioxygenase</fullName>
    </submittedName>
</protein>
<dbReference type="Gene3D" id="2.60.120.620">
    <property type="entry name" value="q2cbj1_9rhob like domain"/>
    <property type="match status" value="1"/>
</dbReference>
<reference evidence="2 3" key="1">
    <citation type="submission" date="2011-06" db="EMBL/GenBank/DDBJ databases">
        <authorList>
            <person name="Bador J."/>
            <person name="Amoureux L."/>
            <person name="Neuwirth C."/>
        </authorList>
    </citation>
    <scope>NUCLEOTIDE SEQUENCE [LARGE SCALE GENOMIC DNA]</scope>
    <source>
        <strain evidence="2 3">AXX-A</strain>
    </source>
</reference>
<keyword evidence="2" id="KW-0223">Dioxygenase</keyword>
<dbReference type="Proteomes" id="UP000004853">
    <property type="component" value="Unassembled WGS sequence"/>
</dbReference>
<dbReference type="PATRIC" id="fig|1003200.3.peg.1879"/>
<evidence type="ECO:0000313" key="3">
    <source>
        <dbReference type="Proteomes" id="UP000004853"/>
    </source>
</evidence>
<dbReference type="InterPro" id="IPR008775">
    <property type="entry name" value="Phytyl_CoA_dOase-like"/>
</dbReference>
<dbReference type="PANTHER" id="PTHR20883:SF48">
    <property type="entry name" value="ECTOINE DIOXYGENASE"/>
    <property type="match status" value="1"/>
</dbReference>
<comment type="cofactor">
    <cofactor evidence="1">
        <name>Fe(2+)</name>
        <dbReference type="ChEBI" id="CHEBI:29033"/>
    </cofactor>
</comment>
<dbReference type="HOGENOM" id="CLU_047725_3_2_4"/>
<keyword evidence="2" id="KW-0560">Oxidoreductase</keyword>
<dbReference type="EMBL" id="AFRQ01000037">
    <property type="protein sequence ID" value="EGP46677.1"/>
    <property type="molecule type" value="Genomic_DNA"/>
</dbReference>
<dbReference type="PANTHER" id="PTHR20883">
    <property type="entry name" value="PHYTANOYL-COA DIOXYGENASE DOMAIN CONTAINING 1"/>
    <property type="match status" value="1"/>
</dbReference>
<evidence type="ECO:0000313" key="2">
    <source>
        <dbReference type="EMBL" id="EGP46677.1"/>
    </source>
</evidence>
<accession>F7SZ07</accession>
<dbReference type="eggNOG" id="COG5285">
    <property type="taxonomic scope" value="Bacteria"/>
</dbReference>
<sequence>MERAIESLRTFGYAIYDAGFSPSEMAALRERFDAVREMVYQQGGGRDRLTRIDEQHTLRAMLAHDASFLELARHPDILAIARQLVGDYIVLNQQNGVINPGNGREYNQGKWHRDLPYQHFVSSRPLAINALFCVDEFTHDNGATLVAPASHKMEAFPSDEFLRQTALQAVAPAGHFIILDAMTFHSGAVNRSPRDRRAVNHVYTIPMIRQQIDLPAVLGADYRKEDSSVRSLLGYGLEVPRSVEEYYLSREQRVQGSRAAM</sequence>
<proteinExistence type="predicted"/>
<evidence type="ECO:0000256" key="1">
    <source>
        <dbReference type="ARBA" id="ARBA00001954"/>
    </source>
</evidence>
<dbReference type="GO" id="GO:0005506">
    <property type="term" value="F:iron ion binding"/>
    <property type="evidence" value="ECO:0007669"/>
    <property type="project" value="UniProtKB-ARBA"/>
</dbReference>
<dbReference type="SUPFAM" id="SSF51197">
    <property type="entry name" value="Clavaminate synthase-like"/>
    <property type="match status" value="1"/>
</dbReference>
<comment type="caution">
    <text evidence="2">The sequence shown here is derived from an EMBL/GenBank/DDBJ whole genome shotgun (WGS) entry which is preliminary data.</text>
</comment>
<name>F7SZ07_9BURK</name>
<dbReference type="AlphaFoldDB" id="F7SZ07"/>
<dbReference type="Pfam" id="PF05721">
    <property type="entry name" value="PhyH"/>
    <property type="match status" value="1"/>
</dbReference>
<dbReference type="GO" id="GO:0016706">
    <property type="term" value="F:2-oxoglutarate-dependent dioxygenase activity"/>
    <property type="evidence" value="ECO:0007669"/>
    <property type="project" value="UniProtKB-ARBA"/>
</dbReference>
<gene>
    <name evidence="2" type="ORF">AXXA_09553</name>
</gene>
<organism evidence="2 3">
    <name type="scientific">Achromobacter insuavis AXX-A</name>
    <dbReference type="NCBI Taxonomy" id="1003200"/>
    <lineage>
        <taxon>Bacteria</taxon>
        <taxon>Pseudomonadati</taxon>
        <taxon>Pseudomonadota</taxon>
        <taxon>Betaproteobacteria</taxon>
        <taxon>Burkholderiales</taxon>
        <taxon>Alcaligenaceae</taxon>
        <taxon>Achromobacter</taxon>
    </lineage>
</organism>